<name>A0A553HN91_9PEZI</name>
<dbReference type="STRING" id="2512241.A0A553HN91"/>
<feature type="domain" description="Peptidase M16 C-terminal" evidence="14">
    <location>
        <begin position="203"/>
        <end position="378"/>
    </location>
</feature>
<comment type="subcellular location">
    <subcellularLocation>
        <location evidence="1">Mitochondrion inner membrane</location>
        <topology evidence="1">Peripheral membrane protein</topology>
        <orientation evidence="1">Matrix side</orientation>
    </subcellularLocation>
</comment>
<keyword evidence="9" id="KW-0472">Membrane</keyword>
<dbReference type="GO" id="GO:0045259">
    <property type="term" value="C:proton-transporting ATP synthase complex"/>
    <property type="evidence" value="ECO:0007669"/>
    <property type="project" value="InterPro"/>
</dbReference>
<dbReference type="FunFam" id="3.30.830.10:FF:000021">
    <property type="entry name" value="Cytochrome b-c1 complex subunit 2"/>
    <property type="match status" value="1"/>
</dbReference>
<comment type="similarity">
    <text evidence="10">Belongs to the peptidase M16 family. UQCRC2/QCR2 subfamily.</text>
</comment>
<comment type="caution">
    <text evidence="15">The sequence shown here is derived from an EMBL/GenBank/DDBJ whole genome shotgun (WGS) entry which is preliminary data.</text>
</comment>
<dbReference type="Pfam" id="PF04627">
    <property type="entry name" value="ATP-synt_Eps"/>
    <property type="match status" value="1"/>
</dbReference>
<dbReference type="InterPro" id="IPR007863">
    <property type="entry name" value="Peptidase_M16_C"/>
</dbReference>
<evidence type="ECO:0000259" key="14">
    <source>
        <dbReference type="Pfam" id="PF05193"/>
    </source>
</evidence>
<dbReference type="AlphaFoldDB" id="A0A553HN91"/>
<organism evidence="15 16">
    <name type="scientific">Xylaria flabelliformis</name>
    <dbReference type="NCBI Taxonomy" id="2512241"/>
    <lineage>
        <taxon>Eukaryota</taxon>
        <taxon>Fungi</taxon>
        <taxon>Dikarya</taxon>
        <taxon>Ascomycota</taxon>
        <taxon>Pezizomycotina</taxon>
        <taxon>Sordariomycetes</taxon>
        <taxon>Xylariomycetidae</taxon>
        <taxon>Xylariales</taxon>
        <taxon>Xylariaceae</taxon>
        <taxon>Xylaria</taxon>
    </lineage>
</organism>
<evidence type="ECO:0000313" key="16">
    <source>
        <dbReference type="Proteomes" id="UP000319160"/>
    </source>
</evidence>
<evidence type="ECO:0000256" key="2">
    <source>
        <dbReference type="ARBA" id="ARBA00009502"/>
    </source>
</evidence>
<dbReference type="GO" id="GO:0046872">
    <property type="term" value="F:metal ion binding"/>
    <property type="evidence" value="ECO:0007669"/>
    <property type="project" value="InterPro"/>
</dbReference>
<dbReference type="FunFam" id="3.30.830.10:FF:000039">
    <property type="entry name" value="Ubiquinol-cytochrome c reductase core subunit 2"/>
    <property type="match status" value="1"/>
</dbReference>
<evidence type="ECO:0000256" key="9">
    <source>
        <dbReference type="ARBA" id="ARBA00023136"/>
    </source>
</evidence>
<dbReference type="InterPro" id="IPR011765">
    <property type="entry name" value="Pept_M16_N"/>
</dbReference>
<evidence type="ECO:0000256" key="4">
    <source>
        <dbReference type="ARBA" id="ARBA00022660"/>
    </source>
</evidence>
<dbReference type="Proteomes" id="UP000319160">
    <property type="component" value="Unassembled WGS sequence"/>
</dbReference>
<evidence type="ECO:0000256" key="3">
    <source>
        <dbReference type="ARBA" id="ARBA00022448"/>
    </source>
</evidence>
<dbReference type="Gene3D" id="3.30.830.10">
    <property type="entry name" value="Metalloenzyme, LuxS/M16 peptidase-like"/>
    <property type="match status" value="2"/>
</dbReference>
<dbReference type="GO" id="GO:0005743">
    <property type="term" value="C:mitochondrial inner membrane"/>
    <property type="evidence" value="ECO:0007669"/>
    <property type="project" value="UniProtKB-SubCell"/>
</dbReference>
<dbReference type="GO" id="GO:0046933">
    <property type="term" value="F:proton-transporting ATP synthase activity, rotational mechanism"/>
    <property type="evidence" value="ECO:0007669"/>
    <property type="project" value="InterPro"/>
</dbReference>
<keyword evidence="7" id="KW-0249">Electron transport</keyword>
<gene>
    <name evidence="15" type="ORF">FHL15_009721</name>
</gene>
<keyword evidence="8" id="KW-0496">Mitochondrion</keyword>
<proteinExistence type="inferred from homology"/>
<protein>
    <recommendedName>
        <fullName evidence="11">Cytochrome b-c1 complex subunit 2, mitochondrial</fullName>
    </recommendedName>
    <alternativeName>
        <fullName evidence="12">Core protein II</fullName>
    </alternativeName>
</protein>
<dbReference type="InterPro" id="IPR036742">
    <property type="entry name" value="ATP_synth_F1_esu_sf_mt"/>
</dbReference>
<dbReference type="PANTHER" id="PTHR11851">
    <property type="entry name" value="METALLOPROTEASE"/>
    <property type="match status" value="1"/>
</dbReference>
<evidence type="ECO:0000256" key="6">
    <source>
        <dbReference type="ARBA" id="ARBA00022946"/>
    </source>
</evidence>
<dbReference type="CDD" id="cd12153">
    <property type="entry name" value="F1-ATPase_epsilon"/>
    <property type="match status" value="1"/>
</dbReference>
<evidence type="ECO:0000256" key="8">
    <source>
        <dbReference type="ARBA" id="ARBA00023128"/>
    </source>
</evidence>
<dbReference type="Pfam" id="PF00675">
    <property type="entry name" value="Peptidase_M16"/>
    <property type="match status" value="1"/>
</dbReference>
<keyword evidence="4" id="KW-0679">Respiratory chain</keyword>
<evidence type="ECO:0000256" key="7">
    <source>
        <dbReference type="ARBA" id="ARBA00022982"/>
    </source>
</evidence>
<evidence type="ECO:0000256" key="5">
    <source>
        <dbReference type="ARBA" id="ARBA00022792"/>
    </source>
</evidence>
<dbReference type="FunFam" id="1.10.1620.20:FF:000003">
    <property type="entry name" value="Mitochondrial ATP synthase epsilon chain domain-containing protein"/>
    <property type="match status" value="1"/>
</dbReference>
<dbReference type="InterPro" id="IPR011249">
    <property type="entry name" value="Metalloenz_LuxS/M16"/>
</dbReference>
<comment type="similarity">
    <text evidence="2">Belongs to the eukaryotic ATPase epsilon family.</text>
</comment>
<keyword evidence="3" id="KW-0813">Transport</keyword>
<accession>A0A553HN91</accession>
<dbReference type="SUPFAM" id="SSF48690">
    <property type="entry name" value="Epsilon subunit of mitochondrial F1F0-ATP synthase"/>
    <property type="match status" value="1"/>
</dbReference>
<evidence type="ECO:0000256" key="1">
    <source>
        <dbReference type="ARBA" id="ARBA00004443"/>
    </source>
</evidence>
<keyword evidence="6" id="KW-0809">Transit peptide</keyword>
<evidence type="ECO:0000256" key="10">
    <source>
        <dbReference type="ARBA" id="ARBA00038146"/>
    </source>
</evidence>
<dbReference type="InterPro" id="IPR050361">
    <property type="entry name" value="MPP/UQCRC_Complex"/>
</dbReference>
<evidence type="ECO:0000259" key="13">
    <source>
        <dbReference type="Pfam" id="PF00675"/>
    </source>
</evidence>
<feature type="domain" description="Peptidase M16 N-terminal" evidence="13">
    <location>
        <begin position="50"/>
        <end position="190"/>
    </location>
</feature>
<dbReference type="PANTHER" id="PTHR11851:SF209">
    <property type="entry name" value="CYTOCHROME B-C1 COMPLEX SUBUNIT 2, MITOCHONDRIAL"/>
    <property type="match status" value="1"/>
</dbReference>
<dbReference type="EMBL" id="VFLP01000068">
    <property type="protein sequence ID" value="TRX89423.1"/>
    <property type="molecule type" value="Genomic_DNA"/>
</dbReference>
<dbReference type="SUPFAM" id="SSF63411">
    <property type="entry name" value="LuxS/MPP-like metallohydrolase"/>
    <property type="match status" value="2"/>
</dbReference>
<evidence type="ECO:0000256" key="12">
    <source>
        <dbReference type="ARBA" id="ARBA00041372"/>
    </source>
</evidence>
<dbReference type="InterPro" id="IPR006721">
    <property type="entry name" value="ATP_synth_F1_esu_mt"/>
</dbReference>
<sequence length="594" mass="62614">MLSRTALSRAAQLAARRQGSAQLRGYAAAAGSSIPTSFAYETADVAGVKVATRDSRGPTTKLAVVAKAGTRYEPAPGLTVGLEEFAFKNTASRSALRIVREAELLGGQLAAYHTREALVIEASFLREDIPYFTELLAEVISQTKYTTFEFHEEVERVLHIKQARLASDVSALALDAAHAVAFHSGLGASLYPSPSTPLKGYVSENTIADYAGAVYNKSNIALIGDGATPQALHKWTEQFFKATPSSATSSLRLDSKASTYYGGEQRTSHTGGNALVLAFPGSSFDAFKPEIAVLTALLGGQPNVKWSPGFSVLSKATSTAPSVNASASNLTYSDAGLLAIQINGAAASVRKTAEEAVNALKNIAAGTISKEDLTKAVAKAKFDALDASQSGVATLLSAGSGIVQTGKPFQVVETVQSINGVTAEKLQTAAKALLDGKATVTAVGDLHVLPYAEELGLKSTSLRVPFLVYNLSNLEPQTQTPETAISFASTPVSILLQSSNATVHPNNHLKHIPQATVKMVFAWKAAGLTYNRYLTVAARVVRRSLKEDKRVAAERRGEMDLRFAKWENGKMGEPKNLADANAAAAVESANKGGA</sequence>
<reference evidence="16" key="1">
    <citation type="submission" date="2019-06" db="EMBL/GenBank/DDBJ databases">
        <title>Draft genome sequence of the griseofulvin-producing fungus Xylaria cubensis strain G536.</title>
        <authorList>
            <person name="Mead M.E."/>
            <person name="Raja H.A."/>
            <person name="Steenwyk J.L."/>
            <person name="Knowles S.L."/>
            <person name="Oberlies N.H."/>
            <person name="Rokas A."/>
        </authorList>
    </citation>
    <scope>NUCLEOTIDE SEQUENCE [LARGE SCALE GENOMIC DNA]</scope>
    <source>
        <strain evidence="16">G536</strain>
    </source>
</reference>
<dbReference type="OrthoDB" id="6369905at2759"/>
<evidence type="ECO:0000256" key="11">
    <source>
        <dbReference type="ARBA" id="ARBA00040751"/>
    </source>
</evidence>
<dbReference type="Pfam" id="PF05193">
    <property type="entry name" value="Peptidase_M16_C"/>
    <property type="match status" value="1"/>
</dbReference>
<keyword evidence="5" id="KW-0999">Mitochondrion inner membrane</keyword>
<evidence type="ECO:0000313" key="15">
    <source>
        <dbReference type="EMBL" id="TRX89423.1"/>
    </source>
</evidence>
<keyword evidence="16" id="KW-1185">Reference proteome</keyword>
<dbReference type="Gene3D" id="1.10.1620.20">
    <property type="entry name" value="ATP synthase, F1 complex, epsilon subunit superfamily, mitochondrial"/>
    <property type="match status" value="1"/>
</dbReference>